<name>A0A6A0APW9_9ACTN</name>
<keyword evidence="2" id="KW-1185">Reference proteome</keyword>
<reference evidence="1 2" key="1">
    <citation type="submission" date="2020-02" db="EMBL/GenBank/DDBJ databases">
        <title>Whole Genome Shotgun Sequence of Streptomyces sp. strain CWH03.</title>
        <authorList>
            <person name="Dohra H."/>
            <person name="Kodani S."/>
            <person name="Yamamura H."/>
        </authorList>
    </citation>
    <scope>NUCLEOTIDE SEQUENCE [LARGE SCALE GENOMIC DNA]</scope>
    <source>
        <strain evidence="1 2">CWH03</strain>
    </source>
</reference>
<proteinExistence type="predicted"/>
<comment type="caution">
    <text evidence="1">The sequence shown here is derived from an EMBL/GenBank/DDBJ whole genome shotgun (WGS) entry which is preliminary data.</text>
</comment>
<protein>
    <submittedName>
        <fullName evidence="1">Uncharacterized protein</fullName>
    </submittedName>
</protein>
<dbReference type="RefSeq" id="WP_173261149.1">
    <property type="nucleotide sequence ID" value="NZ_BLLG01000001.1"/>
</dbReference>
<accession>A0A6A0APW9</accession>
<dbReference type="EMBL" id="BLLG01000001">
    <property type="protein sequence ID" value="GFH34343.1"/>
    <property type="molecule type" value="Genomic_DNA"/>
</dbReference>
<dbReference type="Proteomes" id="UP000484988">
    <property type="component" value="Unassembled WGS sequence"/>
</dbReference>
<sequence>MNIRFRRWTLEVYRRALHITRGPHPDCPTCAGHGGIEVHANGWPEHDLCHCWDPAPVVRIPLWFRRTEGVPF</sequence>
<gene>
    <name evidence="1" type="ORF">SCWH03_05570</name>
</gene>
<evidence type="ECO:0000313" key="2">
    <source>
        <dbReference type="Proteomes" id="UP000484988"/>
    </source>
</evidence>
<evidence type="ECO:0000313" key="1">
    <source>
        <dbReference type="EMBL" id="GFH34343.1"/>
    </source>
</evidence>
<dbReference type="AlphaFoldDB" id="A0A6A0APW9"/>
<organism evidence="1 2">
    <name type="scientific">Streptomyces pacificus</name>
    <dbReference type="NCBI Taxonomy" id="2705029"/>
    <lineage>
        <taxon>Bacteria</taxon>
        <taxon>Bacillati</taxon>
        <taxon>Actinomycetota</taxon>
        <taxon>Actinomycetes</taxon>
        <taxon>Kitasatosporales</taxon>
        <taxon>Streptomycetaceae</taxon>
        <taxon>Streptomyces</taxon>
    </lineage>
</organism>